<reference evidence="2 3" key="1">
    <citation type="submission" date="2019-10" db="EMBL/GenBank/DDBJ databases">
        <authorList>
            <person name="Palmer J.M."/>
        </authorList>
    </citation>
    <scope>NUCLEOTIDE SEQUENCE [LARGE SCALE GENOMIC DNA]</scope>
    <source>
        <strain evidence="2 3">TWF694</strain>
    </source>
</reference>
<name>A0AAV9XSV6_9PEZI</name>
<organism evidence="2 3">
    <name type="scientific">Orbilia ellipsospora</name>
    <dbReference type="NCBI Taxonomy" id="2528407"/>
    <lineage>
        <taxon>Eukaryota</taxon>
        <taxon>Fungi</taxon>
        <taxon>Dikarya</taxon>
        <taxon>Ascomycota</taxon>
        <taxon>Pezizomycotina</taxon>
        <taxon>Orbiliomycetes</taxon>
        <taxon>Orbiliales</taxon>
        <taxon>Orbiliaceae</taxon>
        <taxon>Orbilia</taxon>
    </lineage>
</organism>
<evidence type="ECO:0000313" key="3">
    <source>
        <dbReference type="Proteomes" id="UP001365542"/>
    </source>
</evidence>
<evidence type="ECO:0000313" key="2">
    <source>
        <dbReference type="EMBL" id="KAK6544632.1"/>
    </source>
</evidence>
<evidence type="ECO:0008006" key="4">
    <source>
        <dbReference type="Google" id="ProtNLM"/>
    </source>
</evidence>
<feature type="signal peptide" evidence="1">
    <location>
        <begin position="1"/>
        <end position="21"/>
    </location>
</feature>
<comment type="caution">
    <text evidence="2">The sequence shown here is derived from an EMBL/GenBank/DDBJ whole genome shotgun (WGS) entry which is preliminary data.</text>
</comment>
<keyword evidence="3" id="KW-1185">Reference proteome</keyword>
<accession>A0AAV9XSV6</accession>
<dbReference type="AlphaFoldDB" id="A0AAV9XSV6"/>
<proteinExistence type="predicted"/>
<gene>
    <name evidence="2" type="ORF">TWF694_001321</name>
</gene>
<sequence>MRNLLAILLLTVSLAIRTTSACAADNCLRAVRGTHSPHPSVQDCSSYLRATVTPATVTSTVTQTNYFTGSDTLSLTATNTAFQTSTVVVPTTLTVVLSLTSTTTLQAAAVAAKVKRQATVVPSKIPPYASPCSGSVRYSSACSCIGVTAIALTLPAPTTVVTTQLTISTTTTFTDFKTITISPTVATVTRTTTVSTLTQTTYIATVTAYGFILQVASNAGQAAGNYIQAKPDTIGGGGSPPLLEFTTVRSDATKFVLLPDGRLVSAANGWVVYAGWYNSGWTSSYLYLFANPFTGTYALSCSLNAAWEITCTGSPQPYVILGTYNNGYSLNIAQAGFNFGSISGVAVTVKALPP</sequence>
<protein>
    <recommendedName>
        <fullName evidence="4">Membrane-associated protein</fullName>
    </recommendedName>
</protein>
<dbReference type="EMBL" id="JAVHJO010000001">
    <property type="protein sequence ID" value="KAK6544632.1"/>
    <property type="molecule type" value="Genomic_DNA"/>
</dbReference>
<evidence type="ECO:0000256" key="1">
    <source>
        <dbReference type="SAM" id="SignalP"/>
    </source>
</evidence>
<dbReference type="Proteomes" id="UP001365542">
    <property type="component" value="Unassembled WGS sequence"/>
</dbReference>
<feature type="chain" id="PRO_5043889097" description="Membrane-associated protein" evidence="1">
    <location>
        <begin position="22"/>
        <end position="354"/>
    </location>
</feature>
<keyword evidence="1" id="KW-0732">Signal</keyword>